<reference evidence="3" key="1">
    <citation type="submission" date="2021-05" db="EMBL/GenBank/DDBJ databases">
        <title>Complete genome sequence of the cellulolytic planctomycete Telmatocola sphagniphila SP2T and characterization of the first cellulase from planctomycetes.</title>
        <authorList>
            <person name="Rakitin A.L."/>
            <person name="Beletsky A.V."/>
            <person name="Naumoff D.G."/>
            <person name="Kulichevskaya I.S."/>
            <person name="Mardanov A.V."/>
            <person name="Ravin N.V."/>
            <person name="Dedysh S.N."/>
        </authorList>
    </citation>
    <scope>NUCLEOTIDE SEQUENCE</scope>
    <source>
        <strain evidence="3">SP2T</strain>
    </source>
</reference>
<dbReference type="InterPro" id="IPR028994">
    <property type="entry name" value="Integrin_alpha_N"/>
</dbReference>
<keyword evidence="1 2" id="KW-0732">Signal</keyword>
<evidence type="ECO:0000256" key="2">
    <source>
        <dbReference type="SAM" id="SignalP"/>
    </source>
</evidence>
<sequence>MRFLFTLPFILAGVLVAIPSQPVTSQEKATTTVAWQRIVIDKKFRAEGVAVADVNKDGKIDIMNGEYWYEAPNWTPHEMQPPREYYMGLGPDGKGNNYSHSFACWAEDINGDGYPDLIVIDFPGDPCFWLENPKGKDGHWKKHIIWHSACNETPQYADLFGTGKKVLIMGTQPVGKRGDSNEGQMAYFTPGKDPTALWEMHPISEPSTPPTIKDGKPVPGTGKVIPGTNRFSHGLGVGDVNGDGRLDVICTDGWWEQPKEKSDKPWVFHPARLGEPCSDMFAYDMDGDGKNDIISASAHKFGIWWYHNRGLDAKGNPTFLKQDLFPDLVSETHAMHFVDIDGDGLKDLVTGKRFGSHGYGEPGAEKPAMLYWFKASKDKSGMTQFTPFPIDNDSGVGTQFAVADVNGDGKLDVIVSNKKGVFLHLQK</sequence>
<dbReference type="EMBL" id="CP074694">
    <property type="protein sequence ID" value="QVL32014.1"/>
    <property type="molecule type" value="Genomic_DNA"/>
</dbReference>
<dbReference type="Pfam" id="PF01839">
    <property type="entry name" value="FG-GAP"/>
    <property type="match status" value="1"/>
</dbReference>
<gene>
    <name evidence="3" type="ORF">KIH39_24790</name>
</gene>
<dbReference type="AlphaFoldDB" id="A0A8E6ET61"/>
<dbReference type="SUPFAM" id="SSF69318">
    <property type="entry name" value="Integrin alpha N-terminal domain"/>
    <property type="match status" value="1"/>
</dbReference>
<dbReference type="PANTHER" id="PTHR44103:SF1">
    <property type="entry name" value="PROPROTEIN CONVERTASE P"/>
    <property type="match status" value="1"/>
</dbReference>
<dbReference type="KEGG" id="tsph:KIH39_24790"/>
<organism evidence="3 4">
    <name type="scientific">Telmatocola sphagniphila</name>
    <dbReference type="NCBI Taxonomy" id="1123043"/>
    <lineage>
        <taxon>Bacteria</taxon>
        <taxon>Pseudomonadati</taxon>
        <taxon>Planctomycetota</taxon>
        <taxon>Planctomycetia</taxon>
        <taxon>Gemmatales</taxon>
        <taxon>Gemmataceae</taxon>
    </lineage>
</organism>
<dbReference type="RefSeq" id="WP_213496571.1">
    <property type="nucleotide sequence ID" value="NZ_CP074694.1"/>
</dbReference>
<dbReference type="Proteomes" id="UP000676194">
    <property type="component" value="Chromosome"/>
</dbReference>
<evidence type="ECO:0000313" key="4">
    <source>
        <dbReference type="Proteomes" id="UP000676194"/>
    </source>
</evidence>
<protein>
    <submittedName>
        <fullName evidence="3">VCBS repeat-containing protein</fullName>
    </submittedName>
</protein>
<evidence type="ECO:0000256" key="1">
    <source>
        <dbReference type="ARBA" id="ARBA00022729"/>
    </source>
</evidence>
<evidence type="ECO:0000313" key="3">
    <source>
        <dbReference type="EMBL" id="QVL32014.1"/>
    </source>
</evidence>
<dbReference type="Gene3D" id="2.130.10.130">
    <property type="entry name" value="Integrin alpha, N-terminal"/>
    <property type="match status" value="2"/>
</dbReference>
<keyword evidence="4" id="KW-1185">Reference proteome</keyword>
<dbReference type="PANTHER" id="PTHR44103">
    <property type="entry name" value="PROPROTEIN CONVERTASE P"/>
    <property type="match status" value="1"/>
</dbReference>
<accession>A0A8E6ET61</accession>
<dbReference type="InterPro" id="IPR013517">
    <property type="entry name" value="FG-GAP"/>
</dbReference>
<dbReference type="Pfam" id="PF13517">
    <property type="entry name" value="FG-GAP_3"/>
    <property type="match status" value="1"/>
</dbReference>
<proteinExistence type="predicted"/>
<feature type="signal peptide" evidence="2">
    <location>
        <begin position="1"/>
        <end position="25"/>
    </location>
</feature>
<name>A0A8E6ET61_9BACT</name>
<feature type="chain" id="PRO_5034150194" evidence="2">
    <location>
        <begin position="26"/>
        <end position="427"/>
    </location>
</feature>